<accession>X6LU27</accession>
<dbReference type="OrthoDB" id="187836at2759"/>
<comment type="caution">
    <text evidence="3">The sequence shown here is derived from an EMBL/GenBank/DDBJ whole genome shotgun (WGS) entry which is preliminary data.</text>
</comment>
<evidence type="ECO:0000256" key="2">
    <source>
        <dbReference type="ARBA" id="ARBA00023235"/>
    </source>
</evidence>
<dbReference type="PANTHER" id="PTHR21198:SF7">
    <property type="entry name" value="ASPARTATE-GLUTAMATE RACEMASE FAMILY"/>
    <property type="match status" value="1"/>
</dbReference>
<dbReference type="GO" id="GO:0047661">
    <property type="term" value="F:amino-acid racemase activity"/>
    <property type="evidence" value="ECO:0007669"/>
    <property type="project" value="InterPro"/>
</dbReference>
<name>X6LU27_RETFI</name>
<dbReference type="InterPro" id="IPR001920">
    <property type="entry name" value="Asp/Glu_race"/>
</dbReference>
<dbReference type="SUPFAM" id="SSF53681">
    <property type="entry name" value="Aspartate/glutamate racemase"/>
    <property type="match status" value="2"/>
</dbReference>
<dbReference type="Proteomes" id="UP000023152">
    <property type="component" value="Unassembled WGS sequence"/>
</dbReference>
<dbReference type="InterPro" id="IPR004380">
    <property type="entry name" value="Asp_race"/>
</dbReference>
<keyword evidence="2" id="KW-0413">Isomerase</keyword>
<dbReference type="PANTHER" id="PTHR21198">
    <property type="entry name" value="GLUTAMATE RACEMASE"/>
    <property type="match status" value="1"/>
</dbReference>
<reference evidence="3 4" key="1">
    <citation type="journal article" date="2013" name="Curr. Biol.">
        <title>The Genome of the Foraminiferan Reticulomyxa filosa.</title>
        <authorList>
            <person name="Glockner G."/>
            <person name="Hulsmann N."/>
            <person name="Schleicher M."/>
            <person name="Noegel A.A."/>
            <person name="Eichinger L."/>
            <person name="Gallinger C."/>
            <person name="Pawlowski J."/>
            <person name="Sierra R."/>
            <person name="Euteneuer U."/>
            <person name="Pillet L."/>
            <person name="Moustafa A."/>
            <person name="Platzer M."/>
            <person name="Groth M."/>
            <person name="Szafranski K."/>
            <person name="Schliwa M."/>
        </authorList>
    </citation>
    <scope>NUCLEOTIDE SEQUENCE [LARGE SCALE GENOMIC DNA]</scope>
</reference>
<evidence type="ECO:0000313" key="4">
    <source>
        <dbReference type="Proteomes" id="UP000023152"/>
    </source>
</evidence>
<organism evidence="3 4">
    <name type="scientific">Reticulomyxa filosa</name>
    <dbReference type="NCBI Taxonomy" id="46433"/>
    <lineage>
        <taxon>Eukaryota</taxon>
        <taxon>Sar</taxon>
        <taxon>Rhizaria</taxon>
        <taxon>Retaria</taxon>
        <taxon>Foraminifera</taxon>
        <taxon>Monothalamids</taxon>
        <taxon>Reticulomyxidae</taxon>
        <taxon>Reticulomyxa</taxon>
    </lineage>
</organism>
<comment type="similarity">
    <text evidence="1">Belongs to the aspartate/glutamate racemases family.</text>
</comment>
<dbReference type="Gene3D" id="3.40.50.1860">
    <property type="match status" value="2"/>
</dbReference>
<protein>
    <submittedName>
        <fullName evidence="3">Aspartate racemase</fullName>
    </submittedName>
</protein>
<dbReference type="Pfam" id="PF01177">
    <property type="entry name" value="Asp_Glu_race"/>
    <property type="match status" value="1"/>
</dbReference>
<dbReference type="NCBIfam" id="TIGR00035">
    <property type="entry name" value="asp_race"/>
    <property type="match status" value="1"/>
</dbReference>
<evidence type="ECO:0000256" key="1">
    <source>
        <dbReference type="ARBA" id="ARBA00007847"/>
    </source>
</evidence>
<dbReference type="InterPro" id="IPR015942">
    <property type="entry name" value="Asp/Glu/hydantoin_racemase"/>
</dbReference>
<dbReference type="AlphaFoldDB" id="X6LU27"/>
<keyword evidence="4" id="KW-1185">Reference proteome</keyword>
<gene>
    <name evidence="3" type="ORF">RFI_33163</name>
</gene>
<proteinExistence type="inferred from homology"/>
<dbReference type="EMBL" id="ASPP01029656">
    <property type="protein sequence ID" value="ETO04235.1"/>
    <property type="molecule type" value="Genomic_DNA"/>
</dbReference>
<sequence length="276" mass="31094">MSNKLIKIVDMSTVKHDMKIIGILGGIPHHSGLEYFRQINDKVQKSLPWKYAGNTSKILMCCVNFEEQLSYLVANRMDMACNLLCEAACRLHRGGADFLVIASNTGHIAIPRIEQVLPHFPYLHIADCCAVKCLERNVKNVALMGTRYTMQQNFIKDRLKLHGLNIFTPPESFFDEMERIIEREVASGKFIASSKKWMIEEIIRKELIKKQGAEACIFGCTDIGLLVKASDVPEVFIVDSLQVHIDAIVDVQLGKKSILEFLPGIKVGPIKQKPKL</sequence>
<evidence type="ECO:0000313" key="3">
    <source>
        <dbReference type="EMBL" id="ETO04235.1"/>
    </source>
</evidence>